<evidence type="ECO:0000256" key="1">
    <source>
        <dbReference type="SAM" id="Coils"/>
    </source>
</evidence>
<dbReference type="RefSeq" id="WP_087998542.1">
    <property type="nucleotide sequence ID" value="NZ_BMHB01000001.1"/>
</dbReference>
<feature type="transmembrane region" description="Helical" evidence="2">
    <location>
        <begin position="12"/>
        <end position="38"/>
    </location>
</feature>
<feature type="domain" description="Magnesium transporter MgtE intracellular" evidence="3">
    <location>
        <begin position="147"/>
        <end position="197"/>
    </location>
</feature>
<keyword evidence="2" id="KW-0472">Membrane</keyword>
<dbReference type="Pfam" id="PF03448">
    <property type="entry name" value="MgtE_N"/>
    <property type="match status" value="1"/>
</dbReference>
<comment type="caution">
    <text evidence="4">The sequence shown here is derived from an EMBL/GenBank/DDBJ whole genome shotgun (WGS) entry which is preliminary data.</text>
</comment>
<accession>A0A8J3AK02</accession>
<evidence type="ECO:0000259" key="3">
    <source>
        <dbReference type="Pfam" id="PF03448"/>
    </source>
</evidence>
<dbReference type="AlphaFoldDB" id="A0A8J3AK02"/>
<dbReference type="Gene3D" id="3.40.50.300">
    <property type="entry name" value="P-loop containing nucleotide triphosphate hydrolases"/>
    <property type="match status" value="1"/>
</dbReference>
<keyword evidence="2" id="KW-0812">Transmembrane</keyword>
<keyword evidence="5" id="KW-1185">Reference proteome</keyword>
<gene>
    <name evidence="4" type="ORF">GCM10007380_21850</name>
</gene>
<organism evidence="4 5">
    <name type="scientific">Gottfriedia solisilvae</name>
    <dbReference type="NCBI Taxonomy" id="1516104"/>
    <lineage>
        <taxon>Bacteria</taxon>
        <taxon>Bacillati</taxon>
        <taxon>Bacillota</taxon>
        <taxon>Bacilli</taxon>
        <taxon>Bacillales</taxon>
        <taxon>Bacillaceae</taxon>
        <taxon>Gottfriedia</taxon>
    </lineage>
</organism>
<protein>
    <recommendedName>
        <fullName evidence="3">Magnesium transporter MgtE intracellular domain-containing protein</fullName>
    </recommendedName>
</protein>
<dbReference type="EMBL" id="BMHB01000001">
    <property type="protein sequence ID" value="GGI14220.1"/>
    <property type="molecule type" value="Genomic_DNA"/>
</dbReference>
<sequence length="202" mass="23084">MQIETNEKEYSAFQYFIFVFLIPILFTVTIAVIILNVAGVDVPKEARKIASHIPIIESYVKSESPLSEDEKIKNKLAKLTETNKRAEEELKTLKSQSKEKDQHINSLRIEAEKLRQQIKDLEERNTATIDSEEEKKALSKKLFTSYEEMSEKQAAQILQSVTDDEAFYILSNLKNEAVTEILANMDVKKAAKFTSMMTASSR</sequence>
<proteinExistence type="predicted"/>
<dbReference type="InterPro" id="IPR027417">
    <property type="entry name" value="P-loop_NTPase"/>
</dbReference>
<feature type="coiled-coil region" evidence="1">
    <location>
        <begin position="69"/>
        <end position="131"/>
    </location>
</feature>
<evidence type="ECO:0000313" key="4">
    <source>
        <dbReference type="EMBL" id="GGI14220.1"/>
    </source>
</evidence>
<dbReference type="SUPFAM" id="SSF158791">
    <property type="entry name" value="MgtE N-terminal domain-like"/>
    <property type="match status" value="1"/>
</dbReference>
<keyword evidence="1" id="KW-0175">Coiled coil</keyword>
<name>A0A8J3AK02_9BACI</name>
<dbReference type="Proteomes" id="UP000626244">
    <property type="component" value="Unassembled WGS sequence"/>
</dbReference>
<reference evidence="5" key="1">
    <citation type="journal article" date="2019" name="Int. J. Syst. Evol. Microbiol.">
        <title>The Global Catalogue of Microorganisms (GCM) 10K type strain sequencing project: providing services to taxonomists for standard genome sequencing and annotation.</title>
        <authorList>
            <consortium name="The Broad Institute Genomics Platform"/>
            <consortium name="The Broad Institute Genome Sequencing Center for Infectious Disease"/>
            <person name="Wu L."/>
            <person name="Ma J."/>
        </authorList>
    </citation>
    <scope>NUCLEOTIDE SEQUENCE [LARGE SCALE GENOMIC DNA]</scope>
    <source>
        <strain evidence="5">CGMCC 1.14993</strain>
    </source>
</reference>
<evidence type="ECO:0000313" key="5">
    <source>
        <dbReference type="Proteomes" id="UP000626244"/>
    </source>
</evidence>
<evidence type="ECO:0000256" key="2">
    <source>
        <dbReference type="SAM" id="Phobius"/>
    </source>
</evidence>
<keyword evidence="2" id="KW-1133">Transmembrane helix</keyword>
<dbReference type="InterPro" id="IPR006668">
    <property type="entry name" value="Mg_transptr_MgtE_intracell_dom"/>
</dbReference>